<comment type="caution">
    <text evidence="2">The sequence shown here is derived from an EMBL/GenBank/DDBJ whole genome shotgun (WGS) entry which is preliminary data.</text>
</comment>
<evidence type="ECO:0000259" key="1">
    <source>
        <dbReference type="Pfam" id="PF25794"/>
    </source>
</evidence>
<dbReference type="EMBL" id="JAHHUM010001005">
    <property type="protein sequence ID" value="KAK5615095.1"/>
    <property type="molecule type" value="Genomic_DNA"/>
</dbReference>
<name>A0AAV9S1E7_9TELE</name>
<dbReference type="PANTHER" id="PTHR46919">
    <property type="entry name" value="ZINC FINGER, C3HC4 TYPE (RING FINGER) FAMILY PROTEIN"/>
    <property type="match status" value="1"/>
</dbReference>
<evidence type="ECO:0000313" key="2">
    <source>
        <dbReference type="EMBL" id="KAK5615095.1"/>
    </source>
</evidence>
<sequence>MGKNLRCPALPCGFNNKVFSDDDLKRVQAWGKRGKQNLQGKDSKKGVGGVFFNSVYHLTDCPSILTGDTFLCISDPNQKYIESHSDSPPAGIGYKLAKGVKEMYIDVYNSFLPDHFTLEEGTMFRLPLRTNMAANSSKISQHEVTKDDMDELFSALSEDPEGLILFLKNICQIKVLEIDNISRKLKTILVVERTLQQESRVKKDVFAKQLKNALQSENPITPCKTFYEISISTSGKRQSEWIIAEQFGSLKNNDELKLANKLPQGAIAAHVNTNSPLPFLSRLGGAAFCSLPLPGETGLPVHVNGNFEVDLTRKNLWKEDGQSVKLNWNESMKQLIIAPLYADLLRYIRDKTKVKKGFCLSLGHNVSHSYLRFWPTKSTNVGREWHEMILEVYRSIKERGLDVIPVLKSLKNNTARQEFREYSLDWCNLADTDHIELPYLTDPGNEKINLILEALGMKLVPASAKMHNIWKDMQSAGIEVKEVSPATVRMFLQAKPINDPNLTDADLPLDVTKTLIRDEKTCTKLLEFCLNDSHMKENAEDDPTMLDGLPLLLTKDKVLRKFNSESPKLISRFETLFFGYEDKFADHSVNGKHSVLETFNLVEQLTLPRSVEYLKPIVQSLLQSCEVDPDSGLYVRNSKLLKWLKELWWFLTSAITFETSIGDEKRLTLRDVRELLSDCYILPVVHPRLNKHLLQTMKDMPSIIPFVSEEDISHILSKLGFLKLDHHFFLKVCQHFCQTLHHELMDVNDKSSVLDQVCKISQSEFVYLSSDDMKMFQIFLQSGLSMSKKHQEYERKLKSLPIFETTAGERVRIDGPRDVFVLNSKHSVTFPHLFTLCNSNNTFLKHNSENLHLSEMLKIKILNDLEYFKSFILPFIQTLKEKETRDCLKLILLMHSEFDFSENQANIISSLKPVKLICSSQGRLETASYYYDDSVELYKKMVPQVKFVPMPFWTYLGEGNEHQTKQAKTLVRKLGMKHEVTDDEIIRFANQLESEAKETRDLQKLKHKSELLFNKALQNVSNDKHGRLLRSIADIKFIYPVKIQEDLCNYHQPFASENTTVQIRGSLIDGDPKHQDLVWSSTPIIHLPVYISQKLSQKNER</sequence>
<dbReference type="AlphaFoldDB" id="A0AAV9S1E7"/>
<protein>
    <recommendedName>
        <fullName evidence="1">Sacsin/Nov domain-containing protein</fullName>
    </recommendedName>
</protein>
<feature type="domain" description="Sacsin/Nov" evidence="1">
    <location>
        <begin position="4"/>
        <end position="187"/>
    </location>
</feature>
<evidence type="ECO:0000313" key="3">
    <source>
        <dbReference type="Proteomes" id="UP001311232"/>
    </source>
</evidence>
<dbReference type="InterPro" id="IPR058210">
    <property type="entry name" value="SACS/Nov_dom"/>
</dbReference>
<dbReference type="Pfam" id="PF25794">
    <property type="entry name" value="SACS"/>
    <property type="match status" value="1"/>
</dbReference>
<organism evidence="2 3">
    <name type="scientific">Crenichthys baileyi</name>
    <name type="common">White River springfish</name>
    <dbReference type="NCBI Taxonomy" id="28760"/>
    <lineage>
        <taxon>Eukaryota</taxon>
        <taxon>Metazoa</taxon>
        <taxon>Chordata</taxon>
        <taxon>Craniata</taxon>
        <taxon>Vertebrata</taxon>
        <taxon>Euteleostomi</taxon>
        <taxon>Actinopterygii</taxon>
        <taxon>Neopterygii</taxon>
        <taxon>Teleostei</taxon>
        <taxon>Neoteleostei</taxon>
        <taxon>Acanthomorphata</taxon>
        <taxon>Ovalentaria</taxon>
        <taxon>Atherinomorphae</taxon>
        <taxon>Cyprinodontiformes</taxon>
        <taxon>Goodeidae</taxon>
        <taxon>Crenichthys</taxon>
    </lineage>
</organism>
<accession>A0AAV9S1E7</accession>
<dbReference type="Proteomes" id="UP001311232">
    <property type="component" value="Unassembled WGS sequence"/>
</dbReference>
<proteinExistence type="predicted"/>
<keyword evidence="3" id="KW-1185">Reference proteome</keyword>
<gene>
    <name evidence="2" type="ORF">CRENBAI_005779</name>
</gene>
<dbReference type="PANTHER" id="PTHR46919:SF2">
    <property type="entry name" value="SACSIN"/>
    <property type="match status" value="1"/>
</dbReference>
<reference evidence="2 3" key="1">
    <citation type="submission" date="2021-06" db="EMBL/GenBank/DDBJ databases">
        <authorList>
            <person name="Palmer J.M."/>
        </authorList>
    </citation>
    <scope>NUCLEOTIDE SEQUENCE [LARGE SCALE GENOMIC DNA]</scope>
    <source>
        <strain evidence="2 3">MEX-2019</strain>
        <tissue evidence="2">Muscle</tissue>
    </source>
</reference>